<feature type="region of interest" description="Disordered" evidence="1">
    <location>
        <begin position="1"/>
        <end position="83"/>
    </location>
</feature>
<evidence type="ECO:0000256" key="1">
    <source>
        <dbReference type="SAM" id="MobiDB-lite"/>
    </source>
</evidence>
<accession>A0AAD5XN15</accession>
<evidence type="ECO:0008006" key="4">
    <source>
        <dbReference type="Google" id="ProtNLM"/>
    </source>
</evidence>
<gene>
    <name evidence="2" type="ORF">HDU87_007800</name>
</gene>
<evidence type="ECO:0000313" key="3">
    <source>
        <dbReference type="Proteomes" id="UP001212152"/>
    </source>
</evidence>
<feature type="compositionally biased region" description="Low complexity" evidence="1">
    <location>
        <begin position="35"/>
        <end position="58"/>
    </location>
</feature>
<name>A0AAD5XN15_9FUNG</name>
<organism evidence="2 3">
    <name type="scientific">Geranomyces variabilis</name>
    <dbReference type="NCBI Taxonomy" id="109894"/>
    <lineage>
        <taxon>Eukaryota</taxon>
        <taxon>Fungi</taxon>
        <taxon>Fungi incertae sedis</taxon>
        <taxon>Chytridiomycota</taxon>
        <taxon>Chytridiomycota incertae sedis</taxon>
        <taxon>Chytridiomycetes</taxon>
        <taxon>Spizellomycetales</taxon>
        <taxon>Powellomycetaceae</taxon>
        <taxon>Geranomyces</taxon>
    </lineage>
</organism>
<dbReference type="Proteomes" id="UP001212152">
    <property type="component" value="Unassembled WGS sequence"/>
</dbReference>
<proteinExistence type="predicted"/>
<dbReference type="EMBL" id="JADGJQ010000075">
    <property type="protein sequence ID" value="KAJ3172798.1"/>
    <property type="molecule type" value="Genomic_DNA"/>
</dbReference>
<dbReference type="AlphaFoldDB" id="A0AAD5XN15"/>
<comment type="caution">
    <text evidence="2">The sequence shown here is derived from an EMBL/GenBank/DDBJ whole genome shotgun (WGS) entry which is preliminary data.</text>
</comment>
<sequence>MKANTRSVATGKKGHPKAAGGAVTKRTGGRGKRTAAAPVVEAASPVDAGVTESEASASDSEDHPVELPGGRLKKVYPPSGKKGKKFADQAQALALIEQINDTEESRVGKKLERNQRIQKIDAERTVKKQKNQNTKRAHLEEVKKELRAQDLLKKKRRRKAAPTSEEDTGKKKVTFQV</sequence>
<reference evidence="2" key="1">
    <citation type="submission" date="2020-05" db="EMBL/GenBank/DDBJ databases">
        <title>Phylogenomic resolution of chytrid fungi.</title>
        <authorList>
            <person name="Stajich J.E."/>
            <person name="Amses K."/>
            <person name="Simmons R."/>
            <person name="Seto K."/>
            <person name="Myers J."/>
            <person name="Bonds A."/>
            <person name="Quandt C.A."/>
            <person name="Barry K."/>
            <person name="Liu P."/>
            <person name="Grigoriev I."/>
            <person name="Longcore J.E."/>
            <person name="James T.Y."/>
        </authorList>
    </citation>
    <scope>NUCLEOTIDE SEQUENCE</scope>
    <source>
        <strain evidence="2">JEL0379</strain>
    </source>
</reference>
<evidence type="ECO:0000313" key="2">
    <source>
        <dbReference type="EMBL" id="KAJ3172798.1"/>
    </source>
</evidence>
<keyword evidence="3" id="KW-1185">Reference proteome</keyword>
<protein>
    <recommendedName>
        <fullName evidence="4">60S ribosomal subunit assembly/export protein LOC1</fullName>
    </recommendedName>
</protein>
<feature type="compositionally biased region" description="Basic and acidic residues" evidence="1">
    <location>
        <begin position="137"/>
        <end position="152"/>
    </location>
</feature>
<feature type="region of interest" description="Disordered" evidence="1">
    <location>
        <begin position="122"/>
        <end position="177"/>
    </location>
</feature>
<feature type="compositionally biased region" description="Basic residues" evidence="1">
    <location>
        <begin position="127"/>
        <end position="136"/>
    </location>
</feature>